<evidence type="ECO:0000313" key="3">
    <source>
        <dbReference type="EMBL" id="KAF7322440.1"/>
    </source>
</evidence>
<dbReference type="EMBL" id="JACAZE010000001">
    <property type="protein sequence ID" value="KAF7322440.1"/>
    <property type="molecule type" value="Genomic_DNA"/>
</dbReference>
<dbReference type="AlphaFoldDB" id="A0A8H6TRI6"/>
<feature type="region of interest" description="Disordered" evidence="1">
    <location>
        <begin position="23"/>
        <end position="77"/>
    </location>
</feature>
<dbReference type="InterPro" id="IPR018631">
    <property type="entry name" value="AAA-ATPase-like_dom"/>
</dbReference>
<dbReference type="Proteomes" id="UP000613580">
    <property type="component" value="Unassembled WGS sequence"/>
</dbReference>
<evidence type="ECO:0000256" key="1">
    <source>
        <dbReference type="SAM" id="MobiDB-lite"/>
    </source>
</evidence>
<reference evidence="3" key="1">
    <citation type="submission" date="2020-05" db="EMBL/GenBank/DDBJ databases">
        <title>Mycena genomes resolve the evolution of fungal bioluminescence.</title>
        <authorList>
            <person name="Tsai I.J."/>
        </authorList>
    </citation>
    <scope>NUCLEOTIDE SEQUENCE</scope>
    <source>
        <strain evidence="3">110903Hualien_Pintung</strain>
    </source>
</reference>
<dbReference type="Pfam" id="PF09820">
    <property type="entry name" value="AAA-ATPase_like"/>
    <property type="match status" value="1"/>
</dbReference>
<gene>
    <name evidence="3" type="ORF">HMN09_00022100</name>
</gene>
<comment type="caution">
    <text evidence="3">The sequence shown here is derived from an EMBL/GenBank/DDBJ whole genome shotgun (WGS) entry which is preliminary data.</text>
</comment>
<accession>A0A8H6TRI6</accession>
<feature type="compositionally biased region" description="Low complexity" evidence="1">
    <location>
        <begin position="28"/>
        <end position="55"/>
    </location>
</feature>
<evidence type="ECO:0000313" key="4">
    <source>
        <dbReference type="Proteomes" id="UP000613580"/>
    </source>
</evidence>
<dbReference type="OrthoDB" id="5380555at2759"/>
<proteinExistence type="predicted"/>
<keyword evidence="4" id="KW-1185">Reference proteome</keyword>
<organism evidence="3 4">
    <name type="scientific">Mycena chlorophos</name>
    <name type="common">Agaric fungus</name>
    <name type="synonym">Agaricus chlorophos</name>
    <dbReference type="NCBI Taxonomy" id="658473"/>
    <lineage>
        <taxon>Eukaryota</taxon>
        <taxon>Fungi</taxon>
        <taxon>Dikarya</taxon>
        <taxon>Basidiomycota</taxon>
        <taxon>Agaricomycotina</taxon>
        <taxon>Agaricomycetes</taxon>
        <taxon>Agaricomycetidae</taxon>
        <taxon>Agaricales</taxon>
        <taxon>Marasmiineae</taxon>
        <taxon>Mycenaceae</taxon>
        <taxon>Mycena</taxon>
    </lineage>
</organism>
<feature type="domain" description="AAA-ATPase-like" evidence="2">
    <location>
        <begin position="90"/>
        <end position="246"/>
    </location>
</feature>
<protein>
    <submittedName>
        <fullName evidence="3">AAA-ATPase-like domain-containing protein</fullName>
    </submittedName>
</protein>
<sequence>MASLSLDPWLLLDERDKTTFGVGIVAEPGPLSPIDLDSPPSTASKRSWSSENSSDSAEKQEWNLSASPKRTRRLSKPLPPKDALFPFLIDNGTFVDNTRFILALPERFDFLLLLPPRFGKSVLQSELHAFYDIREASHFEHRFNSLAVVRDAPPNRALQHNQHLVFHLKFASFAISEADEYFGDVISFAMDLACASFLQKYGRQELRLREDGVKDALRGNDIFPNIIDIVKRAGCSMLVTVDDFDGAFRTPPSAFNRKREVAPQTVAAIFDAKVWAPIRHGVALDVIHKLFVTGTTLPILHDLPSQVPHTLSVLLGFPEGDALRLAQAILGEPVDERELRRICGSYAPWLAGGPTPDPAIFHPQMVLEWIAQQAELDARRDPNSQDHTFALLADILSTLPPSVDDPRLPSLEGLIQLLATGKVVVDDMDAYLENDPLKPTWAALHYAGALHRDSHSGCCRISTYQALACIHSHLDAFLDRRQCYCTGAQLKWHWRDFWESYRSGNLLGAITDVLRDAMRLSRFSAPEPNLFGVLELVLRRHDVLAHSIAPLLALQDDSNDDGRICIPQGDPDEDDWSWLFLDVQTLSLVELWHGRHANEDGRSPTPEELNEFFDELVGLDEAALLKLACRASTADGISQLVSVESYFREDHDAPQLLAVGGARVLLRWQSGVTECEDPGEQSADDDVPY</sequence>
<evidence type="ECO:0000259" key="2">
    <source>
        <dbReference type="Pfam" id="PF09820"/>
    </source>
</evidence>
<name>A0A8H6TRI6_MYCCL</name>